<dbReference type="Proteomes" id="UP000607653">
    <property type="component" value="Unassembled WGS sequence"/>
</dbReference>
<name>A0A822Z4Q4_NELNU</name>
<organism evidence="4 5">
    <name type="scientific">Nelumbo nucifera</name>
    <name type="common">Sacred lotus</name>
    <dbReference type="NCBI Taxonomy" id="4432"/>
    <lineage>
        <taxon>Eukaryota</taxon>
        <taxon>Viridiplantae</taxon>
        <taxon>Streptophyta</taxon>
        <taxon>Embryophyta</taxon>
        <taxon>Tracheophyta</taxon>
        <taxon>Spermatophyta</taxon>
        <taxon>Magnoliopsida</taxon>
        <taxon>Proteales</taxon>
        <taxon>Nelumbonaceae</taxon>
        <taxon>Nelumbo</taxon>
    </lineage>
</organism>
<dbReference type="GO" id="GO:0006952">
    <property type="term" value="P:defense response"/>
    <property type="evidence" value="ECO:0007669"/>
    <property type="project" value="UniProtKB-KW"/>
</dbReference>
<dbReference type="AlphaFoldDB" id="A0A822Z4Q4"/>
<dbReference type="InterPro" id="IPR042197">
    <property type="entry name" value="Apaf_helical"/>
</dbReference>
<keyword evidence="5" id="KW-1185">Reference proteome</keyword>
<dbReference type="GO" id="GO:0043531">
    <property type="term" value="F:ADP binding"/>
    <property type="evidence" value="ECO:0007669"/>
    <property type="project" value="InterPro"/>
</dbReference>
<dbReference type="Gene3D" id="1.10.8.430">
    <property type="entry name" value="Helical domain of apoptotic protease-activating factors"/>
    <property type="match status" value="1"/>
</dbReference>
<evidence type="ECO:0000313" key="4">
    <source>
        <dbReference type="EMBL" id="DAD39600.1"/>
    </source>
</evidence>
<evidence type="ECO:0000256" key="2">
    <source>
        <dbReference type="ARBA" id="ARBA00022821"/>
    </source>
</evidence>
<sequence length="155" mass="17669">MGCKILITTRQKDICDAMGSMEDRSTQIFNLRVLTEEESWDLFKRSAGSYVESPIFKDVAYKVAKECGGLPLALIIVGRALKGKQDIKIWEEAANELNKSRPIHVRDVQKKVLGCLEWSYNHLPNEETKQLFLLCCLFPEDHNISVRNVGGVWSR</sequence>
<evidence type="ECO:0000256" key="1">
    <source>
        <dbReference type="ARBA" id="ARBA00022737"/>
    </source>
</evidence>
<dbReference type="InterPro" id="IPR027417">
    <property type="entry name" value="P-loop_NTPase"/>
</dbReference>
<gene>
    <name evidence="4" type="ORF">HUJ06_013923</name>
</gene>
<proteinExistence type="predicted"/>
<dbReference type="InterPro" id="IPR044974">
    <property type="entry name" value="Disease_R_plants"/>
</dbReference>
<evidence type="ECO:0000313" key="5">
    <source>
        <dbReference type="Proteomes" id="UP000607653"/>
    </source>
</evidence>
<dbReference type="FunFam" id="1.10.8.430:FF:000003">
    <property type="entry name" value="Probable disease resistance protein At5g66910"/>
    <property type="match status" value="1"/>
</dbReference>
<dbReference type="InterPro" id="IPR002182">
    <property type="entry name" value="NB-ARC"/>
</dbReference>
<dbReference type="PANTHER" id="PTHR23155:SF1134">
    <property type="entry name" value="AAA+ ATPASE DOMAIN-CONTAINING PROTEIN"/>
    <property type="match status" value="1"/>
</dbReference>
<keyword evidence="2" id="KW-0611">Plant defense</keyword>
<accession>A0A822Z4Q4</accession>
<reference evidence="4 5" key="1">
    <citation type="journal article" date="2020" name="Mol. Biol. Evol.">
        <title>Distinct Expression and Methylation Patterns for Genes with Different Fates following a Single Whole-Genome Duplication in Flowering Plants.</title>
        <authorList>
            <person name="Shi T."/>
            <person name="Rahmani R.S."/>
            <person name="Gugger P.F."/>
            <person name="Wang M."/>
            <person name="Li H."/>
            <person name="Zhang Y."/>
            <person name="Li Z."/>
            <person name="Wang Q."/>
            <person name="Van de Peer Y."/>
            <person name="Marchal K."/>
            <person name="Chen J."/>
        </authorList>
    </citation>
    <scope>NUCLEOTIDE SEQUENCE [LARGE SCALE GENOMIC DNA]</scope>
    <source>
        <tissue evidence="4">Leaf</tissue>
    </source>
</reference>
<dbReference type="EMBL" id="DUZY01000005">
    <property type="protein sequence ID" value="DAD39600.1"/>
    <property type="molecule type" value="Genomic_DNA"/>
</dbReference>
<dbReference type="SUPFAM" id="SSF52540">
    <property type="entry name" value="P-loop containing nucleoside triphosphate hydrolases"/>
    <property type="match status" value="1"/>
</dbReference>
<comment type="caution">
    <text evidence="4">The sequence shown here is derived from an EMBL/GenBank/DDBJ whole genome shotgun (WGS) entry which is preliminary data.</text>
</comment>
<feature type="domain" description="NB-ARC" evidence="3">
    <location>
        <begin position="2"/>
        <end position="47"/>
    </location>
</feature>
<protein>
    <recommendedName>
        <fullName evidence="3">NB-ARC domain-containing protein</fullName>
    </recommendedName>
</protein>
<dbReference type="Pfam" id="PF00931">
    <property type="entry name" value="NB-ARC"/>
    <property type="match status" value="1"/>
</dbReference>
<keyword evidence="1" id="KW-0677">Repeat</keyword>
<dbReference type="Gene3D" id="1.10.10.10">
    <property type="entry name" value="Winged helix-like DNA-binding domain superfamily/Winged helix DNA-binding domain"/>
    <property type="match status" value="1"/>
</dbReference>
<evidence type="ECO:0000259" key="3">
    <source>
        <dbReference type="Pfam" id="PF00931"/>
    </source>
</evidence>
<dbReference type="PANTHER" id="PTHR23155">
    <property type="entry name" value="DISEASE RESISTANCE PROTEIN RP"/>
    <property type="match status" value="1"/>
</dbReference>
<dbReference type="InterPro" id="IPR036388">
    <property type="entry name" value="WH-like_DNA-bd_sf"/>
</dbReference>